<dbReference type="InterPro" id="IPR002744">
    <property type="entry name" value="MIP18-like"/>
</dbReference>
<gene>
    <name evidence="2" type="ORF">ACFOY2_28340</name>
</gene>
<evidence type="ECO:0000259" key="1">
    <source>
        <dbReference type="Pfam" id="PF01883"/>
    </source>
</evidence>
<protein>
    <submittedName>
        <fullName evidence="2">Iron-sulfur cluster assembly protein</fullName>
    </submittedName>
</protein>
<evidence type="ECO:0000313" key="2">
    <source>
        <dbReference type="EMBL" id="MFC4011166.1"/>
    </source>
</evidence>
<dbReference type="Gene3D" id="3.30.300.130">
    <property type="entry name" value="Fe-S cluster assembly (FSCA)"/>
    <property type="match status" value="1"/>
</dbReference>
<dbReference type="EMBL" id="JBHSBI010000015">
    <property type="protein sequence ID" value="MFC4011166.1"/>
    <property type="molecule type" value="Genomic_DNA"/>
</dbReference>
<dbReference type="InterPro" id="IPR052339">
    <property type="entry name" value="Fe-S_Maturation_MIP18"/>
</dbReference>
<dbReference type="SUPFAM" id="SSF117916">
    <property type="entry name" value="Fe-S cluster assembly (FSCA) domain-like"/>
    <property type="match status" value="1"/>
</dbReference>
<dbReference type="Proteomes" id="UP001595851">
    <property type="component" value="Unassembled WGS sequence"/>
</dbReference>
<dbReference type="InterPro" id="IPR034904">
    <property type="entry name" value="FSCA_dom_sf"/>
</dbReference>
<dbReference type="RefSeq" id="WP_379531124.1">
    <property type="nucleotide sequence ID" value="NZ_JBHSBI010000015.1"/>
</dbReference>
<comment type="caution">
    <text evidence="2">The sequence shown here is derived from an EMBL/GenBank/DDBJ whole genome shotgun (WGS) entry which is preliminary data.</text>
</comment>
<keyword evidence="3" id="KW-1185">Reference proteome</keyword>
<dbReference type="PANTHER" id="PTHR42831:SF1">
    <property type="entry name" value="FE-S PROTEIN MATURATION AUXILIARY FACTOR YITW"/>
    <property type="match status" value="1"/>
</dbReference>
<sequence>MEPAARSGRAVSVMAMPSEETIRAQLSRIPEPCGILMRSPLDICQMGLVDRIECADGHVRVELVLTDSSCVHFTGLRRYITDLLCELPGVETVEVTASTTVLWTPDRITKTNN</sequence>
<accession>A0ABV8GAZ0</accession>
<evidence type="ECO:0000313" key="3">
    <source>
        <dbReference type="Proteomes" id="UP001595851"/>
    </source>
</evidence>
<proteinExistence type="predicted"/>
<reference evidence="3" key="1">
    <citation type="journal article" date="2019" name="Int. J. Syst. Evol. Microbiol.">
        <title>The Global Catalogue of Microorganisms (GCM) 10K type strain sequencing project: providing services to taxonomists for standard genome sequencing and annotation.</title>
        <authorList>
            <consortium name="The Broad Institute Genomics Platform"/>
            <consortium name="The Broad Institute Genome Sequencing Center for Infectious Disease"/>
            <person name="Wu L."/>
            <person name="Ma J."/>
        </authorList>
    </citation>
    <scope>NUCLEOTIDE SEQUENCE [LARGE SCALE GENOMIC DNA]</scope>
    <source>
        <strain evidence="3">TBRC 1276</strain>
    </source>
</reference>
<dbReference type="PANTHER" id="PTHR42831">
    <property type="entry name" value="FE-S PROTEIN MATURATION AUXILIARY FACTOR YITW"/>
    <property type="match status" value="1"/>
</dbReference>
<dbReference type="Pfam" id="PF01883">
    <property type="entry name" value="FeS_assembly_P"/>
    <property type="match status" value="1"/>
</dbReference>
<feature type="domain" description="MIP18 family-like" evidence="1">
    <location>
        <begin position="21"/>
        <end position="95"/>
    </location>
</feature>
<name>A0ABV8GAZ0_9ACTN</name>
<organism evidence="2 3">
    <name type="scientific">Nonomuraea purpurea</name>
    <dbReference type="NCBI Taxonomy" id="1849276"/>
    <lineage>
        <taxon>Bacteria</taxon>
        <taxon>Bacillati</taxon>
        <taxon>Actinomycetota</taxon>
        <taxon>Actinomycetes</taxon>
        <taxon>Streptosporangiales</taxon>
        <taxon>Streptosporangiaceae</taxon>
        <taxon>Nonomuraea</taxon>
    </lineage>
</organism>